<gene>
    <name evidence="5" type="primary">rimM</name>
    <name evidence="8" type="ORF">DI579_01120</name>
</gene>
<dbReference type="Gene3D" id="2.40.30.60">
    <property type="entry name" value="RimM"/>
    <property type="match status" value="1"/>
</dbReference>
<dbReference type="HAMAP" id="MF_00014">
    <property type="entry name" value="Ribosome_mat_RimM"/>
    <property type="match status" value="1"/>
</dbReference>
<reference evidence="8 9" key="1">
    <citation type="submission" date="2017-08" db="EMBL/GenBank/DDBJ databases">
        <title>Infants hospitalized years apart are colonized by the same room-sourced microbial strains.</title>
        <authorList>
            <person name="Brooks B."/>
            <person name="Olm M.R."/>
            <person name="Firek B.A."/>
            <person name="Baker R."/>
            <person name="Thomas B.C."/>
            <person name="Morowitz M.J."/>
            <person name="Banfield J.F."/>
        </authorList>
    </citation>
    <scope>NUCLEOTIDE SEQUENCE [LARGE SCALE GENOMIC DNA]</scope>
    <source>
        <strain evidence="8">S2_006_000_R1_57</strain>
    </source>
</reference>
<comment type="function">
    <text evidence="5">An accessory protein needed during the final step in the assembly of 30S ribosomal subunit, possibly for assembly of the head region. Essential for efficient processing of 16S rRNA. May be needed both before and after RbfA during the maturation of 16S rRNA. It has affinity for free ribosomal 30S subunits but not for 70S ribosomes.</text>
</comment>
<dbReference type="Gene3D" id="2.30.30.240">
    <property type="entry name" value="PRC-barrel domain"/>
    <property type="match status" value="1"/>
</dbReference>
<dbReference type="NCBIfam" id="TIGR02273">
    <property type="entry name" value="16S_RimM"/>
    <property type="match status" value="1"/>
</dbReference>
<dbReference type="EMBL" id="QFOZ01000001">
    <property type="protein sequence ID" value="PZP89794.1"/>
    <property type="molecule type" value="Genomic_DNA"/>
</dbReference>
<dbReference type="InterPro" id="IPR036976">
    <property type="entry name" value="RimM_N_sf"/>
</dbReference>
<dbReference type="InterPro" id="IPR056792">
    <property type="entry name" value="PRC_RimM"/>
</dbReference>
<evidence type="ECO:0000259" key="6">
    <source>
        <dbReference type="Pfam" id="PF01782"/>
    </source>
</evidence>
<dbReference type="InterPro" id="IPR002676">
    <property type="entry name" value="RimM_N"/>
</dbReference>
<dbReference type="Pfam" id="PF24986">
    <property type="entry name" value="PRC_RimM"/>
    <property type="match status" value="1"/>
</dbReference>
<comment type="similarity">
    <text evidence="5">Belongs to the RimM family.</text>
</comment>
<dbReference type="InterPro" id="IPR011961">
    <property type="entry name" value="RimM"/>
</dbReference>
<keyword evidence="3 5" id="KW-0698">rRNA processing</keyword>
<evidence type="ECO:0000256" key="3">
    <source>
        <dbReference type="ARBA" id="ARBA00022552"/>
    </source>
</evidence>
<keyword evidence="1 5" id="KW-0963">Cytoplasm</keyword>
<organism evidence="8 9">
    <name type="scientific">Lawsonella clevelandensis</name>
    <dbReference type="NCBI Taxonomy" id="1528099"/>
    <lineage>
        <taxon>Bacteria</taxon>
        <taxon>Bacillati</taxon>
        <taxon>Actinomycetota</taxon>
        <taxon>Actinomycetes</taxon>
        <taxon>Mycobacteriales</taxon>
        <taxon>Lawsonellaceae</taxon>
        <taxon>Lawsonella</taxon>
    </lineage>
</organism>
<keyword evidence="4 5" id="KW-0143">Chaperone</keyword>
<dbReference type="AlphaFoldDB" id="A0A2W5IHN2"/>
<dbReference type="GO" id="GO:0006364">
    <property type="term" value="P:rRNA processing"/>
    <property type="evidence" value="ECO:0007669"/>
    <property type="project" value="UniProtKB-UniRule"/>
</dbReference>
<comment type="subcellular location">
    <subcellularLocation>
        <location evidence="5">Cytoplasm</location>
    </subcellularLocation>
</comment>
<dbReference type="InterPro" id="IPR011033">
    <property type="entry name" value="PRC_barrel-like_sf"/>
</dbReference>
<sequence>MELATGTVVKSHGVRGDLVVDVRTDSPEERFAVGTTITLRHTSGVTSHHEVTAARWHQGRLLVHLADINDRTAADNLRHAEFIIDSADLTNADNPEKDEYHVTSLIGLNAVTRGGEVVGEVTDVLSYTAQDLLVITDAEKTQHLIPFVKAMVPEVDIAGGRLVVDLPEGLWDLS</sequence>
<dbReference type="GO" id="GO:0043022">
    <property type="term" value="F:ribosome binding"/>
    <property type="evidence" value="ECO:0007669"/>
    <property type="project" value="InterPro"/>
</dbReference>
<keyword evidence="2 5" id="KW-0690">Ribosome biogenesis</keyword>
<evidence type="ECO:0000313" key="8">
    <source>
        <dbReference type="EMBL" id="PZP89794.1"/>
    </source>
</evidence>
<name>A0A2W5IHN2_9ACTN</name>
<dbReference type="GO" id="GO:0005840">
    <property type="term" value="C:ribosome"/>
    <property type="evidence" value="ECO:0007669"/>
    <property type="project" value="InterPro"/>
</dbReference>
<accession>A0A2W5IHN2</accession>
<feature type="domain" description="Ribosome maturation factor RimM PRC barrel" evidence="7">
    <location>
        <begin position="103"/>
        <end position="170"/>
    </location>
</feature>
<evidence type="ECO:0000256" key="5">
    <source>
        <dbReference type="HAMAP-Rule" id="MF_00014"/>
    </source>
</evidence>
<dbReference type="GO" id="GO:0042274">
    <property type="term" value="P:ribosomal small subunit biogenesis"/>
    <property type="evidence" value="ECO:0007669"/>
    <property type="project" value="UniProtKB-UniRule"/>
</dbReference>
<evidence type="ECO:0000259" key="7">
    <source>
        <dbReference type="Pfam" id="PF24986"/>
    </source>
</evidence>
<evidence type="ECO:0000256" key="2">
    <source>
        <dbReference type="ARBA" id="ARBA00022517"/>
    </source>
</evidence>
<dbReference type="InterPro" id="IPR009000">
    <property type="entry name" value="Transl_B-barrel_sf"/>
</dbReference>
<dbReference type="PANTHER" id="PTHR33692">
    <property type="entry name" value="RIBOSOME MATURATION FACTOR RIMM"/>
    <property type="match status" value="1"/>
</dbReference>
<dbReference type="SUPFAM" id="SSF50346">
    <property type="entry name" value="PRC-barrel domain"/>
    <property type="match status" value="1"/>
</dbReference>
<evidence type="ECO:0000256" key="4">
    <source>
        <dbReference type="ARBA" id="ARBA00023186"/>
    </source>
</evidence>
<evidence type="ECO:0000256" key="1">
    <source>
        <dbReference type="ARBA" id="ARBA00022490"/>
    </source>
</evidence>
<dbReference type="SUPFAM" id="SSF50447">
    <property type="entry name" value="Translation proteins"/>
    <property type="match status" value="1"/>
</dbReference>
<dbReference type="PANTHER" id="PTHR33692:SF1">
    <property type="entry name" value="RIBOSOME MATURATION FACTOR RIMM"/>
    <property type="match status" value="1"/>
</dbReference>
<comment type="domain">
    <text evidence="5">The PRC barrel domain binds ribosomal protein uS19.</text>
</comment>
<proteinExistence type="inferred from homology"/>
<comment type="subunit">
    <text evidence="5">Binds ribosomal protein uS19.</text>
</comment>
<dbReference type="GO" id="GO:0005737">
    <property type="term" value="C:cytoplasm"/>
    <property type="evidence" value="ECO:0007669"/>
    <property type="project" value="UniProtKB-SubCell"/>
</dbReference>
<dbReference type="Proteomes" id="UP000248606">
    <property type="component" value="Unassembled WGS sequence"/>
</dbReference>
<dbReference type="RefSeq" id="WP_290595421.1">
    <property type="nucleotide sequence ID" value="NZ_CAKZIO010000003.1"/>
</dbReference>
<protein>
    <recommendedName>
        <fullName evidence="5">Ribosome maturation factor RimM</fullName>
    </recommendedName>
</protein>
<feature type="domain" description="RimM N-terminal" evidence="6">
    <location>
        <begin position="5"/>
        <end position="87"/>
    </location>
</feature>
<evidence type="ECO:0000313" key="9">
    <source>
        <dbReference type="Proteomes" id="UP000248606"/>
    </source>
</evidence>
<comment type="caution">
    <text evidence="8">The sequence shown here is derived from an EMBL/GenBank/DDBJ whole genome shotgun (WGS) entry which is preliminary data.</text>
</comment>
<dbReference type="Pfam" id="PF01782">
    <property type="entry name" value="RimM"/>
    <property type="match status" value="1"/>
</dbReference>